<dbReference type="InterPro" id="IPR056809">
    <property type="entry name" value="HEAT_GCN1_fung"/>
</dbReference>
<evidence type="ECO:0000256" key="4">
    <source>
        <dbReference type="SAM" id="MobiDB-lite"/>
    </source>
</evidence>
<dbReference type="Proteomes" id="UP001140172">
    <property type="component" value="Unassembled WGS sequence"/>
</dbReference>
<evidence type="ECO:0000259" key="5">
    <source>
        <dbReference type="SMART" id="SM01349"/>
    </source>
</evidence>
<dbReference type="Pfam" id="PF24984">
    <property type="entry name" value="HEAT_EF3_GNC1"/>
    <property type="match status" value="1"/>
</dbReference>
<evidence type="ECO:0000256" key="3">
    <source>
        <dbReference type="PROSITE-ProRule" id="PRU00103"/>
    </source>
</evidence>
<reference evidence="6" key="1">
    <citation type="submission" date="2022-07" db="EMBL/GenBank/DDBJ databases">
        <title>Phylogenomic reconstructions and comparative analyses of Kickxellomycotina fungi.</title>
        <authorList>
            <person name="Reynolds N.K."/>
            <person name="Stajich J.E."/>
            <person name="Barry K."/>
            <person name="Grigoriev I.V."/>
            <person name="Crous P."/>
            <person name="Smith M.E."/>
        </authorList>
    </citation>
    <scope>NUCLEOTIDE SEQUENCE</scope>
    <source>
        <strain evidence="6">BCRC 34489</strain>
    </source>
</reference>
<dbReference type="Pfam" id="PF24916">
    <property type="entry name" value="HEAT_GCN1_fung"/>
    <property type="match status" value="1"/>
</dbReference>
<dbReference type="InterPro" id="IPR016024">
    <property type="entry name" value="ARM-type_fold"/>
</dbReference>
<comment type="similarity">
    <text evidence="1">Belongs to the GCN1 family.</text>
</comment>
<dbReference type="Pfam" id="PF24993">
    <property type="entry name" value="GNC1_N"/>
    <property type="match status" value="1"/>
</dbReference>
<evidence type="ECO:0000256" key="1">
    <source>
        <dbReference type="ARBA" id="ARBA00007366"/>
    </source>
</evidence>
<accession>A0A9W8LN88</accession>
<feature type="repeat" description="HEAT" evidence="3">
    <location>
        <begin position="1693"/>
        <end position="1731"/>
    </location>
</feature>
<dbReference type="PANTHER" id="PTHR23346">
    <property type="entry name" value="TRANSLATIONAL ACTIVATOR GCN1-RELATED"/>
    <property type="match status" value="1"/>
</dbReference>
<dbReference type="OrthoDB" id="5148094at2759"/>
<proteinExistence type="inferred from homology"/>
<dbReference type="InterPro" id="IPR021133">
    <property type="entry name" value="HEAT_type_2"/>
</dbReference>
<keyword evidence="2" id="KW-0677">Repeat</keyword>
<gene>
    <name evidence="6" type="primary">GCN1</name>
    <name evidence="6" type="ORF">GGI15_001790</name>
</gene>
<evidence type="ECO:0000313" key="6">
    <source>
        <dbReference type="EMBL" id="KAJ2785811.1"/>
    </source>
</evidence>
<dbReference type="Pfam" id="PF24987">
    <property type="entry name" value="HEAT_EF3_N"/>
    <property type="match status" value="2"/>
</dbReference>
<dbReference type="SUPFAM" id="SSF48371">
    <property type="entry name" value="ARM repeat"/>
    <property type="match status" value="3"/>
</dbReference>
<feature type="region of interest" description="Disordered" evidence="4">
    <location>
        <begin position="855"/>
        <end position="878"/>
    </location>
</feature>
<organism evidence="6 7">
    <name type="scientific">Coemansia interrupta</name>
    <dbReference type="NCBI Taxonomy" id="1126814"/>
    <lineage>
        <taxon>Eukaryota</taxon>
        <taxon>Fungi</taxon>
        <taxon>Fungi incertae sedis</taxon>
        <taxon>Zoopagomycota</taxon>
        <taxon>Kickxellomycotina</taxon>
        <taxon>Kickxellomycetes</taxon>
        <taxon>Kickxellales</taxon>
        <taxon>Kickxellaceae</taxon>
        <taxon>Coemansia</taxon>
    </lineage>
</organism>
<dbReference type="Pfam" id="PF13513">
    <property type="entry name" value="HEAT_EZ"/>
    <property type="match status" value="1"/>
</dbReference>
<dbReference type="GO" id="GO:0005829">
    <property type="term" value="C:cytosol"/>
    <property type="evidence" value="ECO:0007669"/>
    <property type="project" value="TreeGrafter"/>
</dbReference>
<dbReference type="GO" id="GO:0006417">
    <property type="term" value="P:regulation of translation"/>
    <property type="evidence" value="ECO:0007669"/>
    <property type="project" value="TreeGrafter"/>
</dbReference>
<dbReference type="InterPro" id="IPR056810">
    <property type="entry name" value="GNC1-like_N"/>
</dbReference>
<evidence type="ECO:0000256" key="2">
    <source>
        <dbReference type="ARBA" id="ARBA00022737"/>
    </source>
</evidence>
<dbReference type="InterPro" id="IPR034085">
    <property type="entry name" value="TOG"/>
</dbReference>
<dbReference type="Pfam" id="PF12074">
    <property type="entry name" value="Gcn1_N"/>
    <property type="match status" value="1"/>
</dbReference>
<dbReference type="GO" id="GO:0034198">
    <property type="term" value="P:cellular response to amino acid starvation"/>
    <property type="evidence" value="ECO:0007669"/>
    <property type="project" value="TreeGrafter"/>
</dbReference>
<comment type="caution">
    <text evidence="6">The sequence shown here is derived from an EMBL/GenBank/DDBJ whole genome shotgun (WGS) entry which is preliminary data.</text>
</comment>
<keyword evidence="7" id="KW-1185">Reference proteome</keyword>
<dbReference type="Pfam" id="PF23271">
    <property type="entry name" value="HEAT_GCN1"/>
    <property type="match status" value="1"/>
</dbReference>
<dbReference type="InterPro" id="IPR022716">
    <property type="entry name" value="Gcn1_N"/>
</dbReference>
<feature type="non-terminal residue" evidence="6">
    <location>
        <position position="2772"/>
    </location>
</feature>
<dbReference type="InterPro" id="IPR057546">
    <property type="entry name" value="HEAT_GCN1"/>
</dbReference>
<feature type="repeat" description="HEAT" evidence="3">
    <location>
        <begin position="1495"/>
        <end position="1531"/>
    </location>
</feature>
<dbReference type="Gene3D" id="1.25.10.10">
    <property type="entry name" value="Leucine-rich Repeat Variant"/>
    <property type="match status" value="5"/>
</dbReference>
<dbReference type="PANTHER" id="PTHR23346:SF7">
    <property type="entry name" value="STALLED RIBOSOME SENSOR GCN1"/>
    <property type="match status" value="1"/>
</dbReference>
<name>A0A9W8LN88_9FUNG</name>
<sequence length="2772" mass="291617">MSEENSDFSWKGFIDGGFVDRITVSGVKKRCGAMEGELLPLIAAHPLEDRELVHIILALKATINLYVDRESRAAVLKVLRALAAKKAEVFVKAIAGVLDPVVESAQAKSIAHPDAIPTAVAPRFVLLSWVNLALTTPITQLGADSQALAGDAAWRRLVVLAARLLWGVAPAHPKMRLTKLNSISNSAHRDVWRMLRECPEVIAPMLGVLTTETANNEFAAVLIGNLVSSAVRLAPGKGHAEAVAAVEKCKDAIVGFIDRVLIGSKTLVSYSSVHDLGDFLRKFVGGDFVGLFKASISKMLLRSPETVLPTCLWLLESLDAQAVDLSAVYLDVFADTLASNLIKSSNASVRKDAANLFGFLANAPTSADAAAKAAEIATKPLTLGRYAQPEQRTEMYRLLGGVHAGPGGGWASAVVIVPALVKMTGKETIEQPVSALFTALGTQFGHLVEHLGSGSEEGTAECIEALKVFSEAARKGLALPDRSGMLRHAWAADAVGQALWKYGDALDGQAWAAEHIAPLLRVLLETAEKVSANPLAASGGSGTLDAHVGLALTLHSSSSAPEDRSRLAALVTGTEKSLVLWDKVYHKCTGAREALWLLRCAQVLYQGGSDDGRLGELLMWVVCRMPEASRPVARAALDTLQAMAEKDAARLWKLLEPCVVAEMAAGRRPVGGSTWRDVLAAVAGGHCGEGDKERLLVSMALAAHYPAAVAGAGSLGRQSGLWISLAQRMGVDPADLCLGRLDQLLRVAQEAMADESQAAALAAGSALVSDLVFIGGQDAAQRVLSLAHDLIDPSQLQAVSDEDLGVWRTPAGELYADPLASKAAAAGQASKNVRGKTSDDVWAEELRQELARKKNEARKLTREEQDLVDRQHAAEASTRARVERARTGLVRGLRLARAVVEGSRAVGGLCMLQLVRLVVERAMLGGGRAAQRLAGSEVRAAVEAMGTCAEGLEPGLRMPLAMGLLRVRGFAEEVPAGWTQESVEDLASRVYFRLRVTCEAQPLPAAAFNFVLPFMQATAEAGGWGRRVRRGVEEHDEYAQMDHAAEQLTMVVDLLGFHAHFGGDAAMPRKEMVDVLVYLMASQPTLLTACRGSLVRLAEEMEGADTALERDALLAGLLQPDSAVRSACLAALDYADLTEMDYSTALWINAGGAGAPALDDNAAAARLLWAENGLEVLPSLVDHVVPHLGSDAAEIRDAAARAVALAVQQLAADGEGDVEAVVDHTLGLLLAAYRRWYISLAPEYDAYGIVVAGTQNRRDPAEARVAVGRALAHLAPHLASAAQMHRLVAFLVGERVLGERAEAVRTCMLEAGAQAVAAHGAAWAAELLPELEAVLAAPDEGSFAHDCIREGVVVLLGRLAQHVPAQDAGRVAAAVDRLVDALKTPAEAVQRAVSECLPPLARRLDDERQRAAVEVLLQRTLEGESYAARRGGAYGLAGVVKGLGLAALKRHGVVDRLRAACEARAQPQARQGALFAVETLAAALGRLFEPYVIQFVPLLLALFGDASADVRAAALDAARTVMAHISGHGVKLVLPAALAGLADDGWRTKKGSVEMLGAMAFCAPKQLSLALPAIVPRIVTVLADAHGQVAAAARAALLRFGDVIHNPEIQALVPTLLAALDDPAAKTDAALVRLLHTPFVHYIDAPSLALVVPVLQRGMRGRAASTKRTAAQIMGAMATLTEPADLAPYLAELVPLVRGVLVDPVPEARATAAKALGALVQRLGEARFPSLVADLVRVLKSDASGVDRAGAAQGLSEVLAGVGLARLEGLLAEVVANCRSAQPAVREGFVLLLIYLPTTFGDAFRPFLPRVVPPVLGALADDVEVVRTAALRAGRILVASFAAGEGVDLLLPALLAAMHDAAWRIRHSAVELLGELLLRVAGVSGKQAERDREAARALFFAKQTPDEGDEAVPAAAAAAAQEAGDDEGDEDEEALEDAAIASNLREILGEKLGVERCRGVLAALYVARSDVSAMVRQMAFGVWKSLVSNTPRTVRECLPYIVDVVLGGLASDAHDRRTSAARTLGDLVHKLGDAVMSRVVPILERALDQPSGADYDLEDDDDGEEVEDELGSIRHGVFIGLTEILGSAGKAHVDAYADAMVPLVRRGLCDADPLVREAAAAAFNALQQTAGPRVVDAIVPPLLAALQDASSPYALDALRELMAVRAQAVFPVLIPTLTHVPVSAFNARALAALIQVAGAGLSRRLPAILRALVDSMGSAADEDTAAALRDAVAAVAQAAVQDELALDLLVAEMHAAVRVPEACDLATNALVAARVAEACSAFGAVCVAFGPASAGRGRSPLGAHVADWLRILIELLGASEPKVVAAAHSALDALCRAVPKEDYDGYVGPVSRAVQQATGALPGDRRTLPGFDLPKGLAPLLPIYAQGLLAGSPDTKERAVRGMARLVRFTDPAALRMFATGITGPLIRIVGDRNPANVKAAILATLGLLLGQVPQLMRPFLPQLQRTFVRGLSEPDDLVRRRAAAALAALIPLQPRLDPLVAELAAGLRAADDLGVKMAVLSALRAVVARAPNAAALSSASMQAIEDAAVARGDVAALSDARWRALAAQTFGALCAVKPREEALGLLAQYTADDVGLEFLASALTLAPGLFDGSMLQHVVDRVDTVLAEQGSGGALQAVAVARNALMNRQVVGEDGETAARLLDKLVRVVDAPEFDSDAQHAALVALKTLAKHRFGLVAPLSDRVVVAALGHVRDRVVTVKLAAERCLLYALRLARVPSEEEFDGDTVGLDKFVAGAGGPASEKGKMALDYH</sequence>
<feature type="repeat" description="HEAT" evidence="3">
    <location>
        <begin position="1850"/>
        <end position="1887"/>
    </location>
</feature>
<dbReference type="SMART" id="SM01349">
    <property type="entry name" value="TOG"/>
    <property type="match status" value="2"/>
</dbReference>
<evidence type="ECO:0000313" key="7">
    <source>
        <dbReference type="Proteomes" id="UP001140172"/>
    </source>
</evidence>
<protein>
    <submittedName>
        <fullName evidence="6">Translational activator of GCN4</fullName>
    </submittedName>
</protein>
<feature type="domain" description="TOG" evidence="5">
    <location>
        <begin position="1717"/>
        <end position="1958"/>
    </location>
</feature>
<dbReference type="GO" id="GO:0019887">
    <property type="term" value="F:protein kinase regulator activity"/>
    <property type="evidence" value="ECO:0007669"/>
    <property type="project" value="TreeGrafter"/>
</dbReference>
<feature type="repeat" description="HEAT" evidence="3">
    <location>
        <begin position="2100"/>
        <end position="2137"/>
    </location>
</feature>
<dbReference type="SMART" id="SM00567">
    <property type="entry name" value="EZ_HEAT"/>
    <property type="match status" value="5"/>
</dbReference>
<dbReference type="PROSITE" id="PS50077">
    <property type="entry name" value="HEAT_REPEAT"/>
    <property type="match status" value="4"/>
</dbReference>
<dbReference type="InterPro" id="IPR004155">
    <property type="entry name" value="PBS_lyase_HEAT"/>
</dbReference>
<dbReference type="EMBL" id="JANBUM010000079">
    <property type="protein sequence ID" value="KAJ2785811.1"/>
    <property type="molecule type" value="Genomic_DNA"/>
</dbReference>
<dbReference type="InterPro" id="IPR011989">
    <property type="entry name" value="ARM-like"/>
</dbReference>
<feature type="domain" description="TOG" evidence="5">
    <location>
        <begin position="1399"/>
        <end position="1633"/>
    </location>
</feature>
<dbReference type="Pfam" id="PF02985">
    <property type="entry name" value="HEAT"/>
    <property type="match status" value="1"/>
</dbReference>
<dbReference type="InterPro" id="IPR000357">
    <property type="entry name" value="HEAT"/>
</dbReference>